<dbReference type="GO" id="GO:0032934">
    <property type="term" value="F:sterol binding"/>
    <property type="evidence" value="ECO:0007669"/>
    <property type="project" value="TreeGrafter"/>
</dbReference>
<comment type="caution">
    <text evidence="4">The sequence shown here is derived from an EMBL/GenBank/DDBJ whole genome shotgun (WGS) entry which is preliminary data.</text>
</comment>
<dbReference type="GO" id="GO:0005886">
    <property type="term" value="C:plasma membrane"/>
    <property type="evidence" value="ECO:0007669"/>
    <property type="project" value="TreeGrafter"/>
</dbReference>
<dbReference type="Proteomes" id="UP001209540">
    <property type="component" value="Unassembled WGS sequence"/>
</dbReference>
<reference evidence="4" key="2">
    <citation type="submission" date="2023-02" db="EMBL/GenBank/DDBJ databases">
        <authorList>
            <consortium name="DOE Joint Genome Institute"/>
            <person name="Mondo S.J."/>
            <person name="Chang Y."/>
            <person name="Wang Y."/>
            <person name="Ahrendt S."/>
            <person name="Andreopoulos W."/>
            <person name="Barry K."/>
            <person name="Beard J."/>
            <person name="Benny G.L."/>
            <person name="Blankenship S."/>
            <person name="Bonito G."/>
            <person name="Cuomo C."/>
            <person name="Desiro A."/>
            <person name="Gervers K.A."/>
            <person name="Hundley H."/>
            <person name="Kuo A."/>
            <person name="LaButti K."/>
            <person name="Lang B.F."/>
            <person name="Lipzen A."/>
            <person name="O'Donnell K."/>
            <person name="Pangilinan J."/>
            <person name="Reynolds N."/>
            <person name="Sandor L."/>
            <person name="Smith M.W."/>
            <person name="Tsang A."/>
            <person name="Grigoriev I.V."/>
            <person name="Stajich J.E."/>
            <person name="Spatafora J.W."/>
        </authorList>
    </citation>
    <scope>NUCLEOTIDE SEQUENCE</scope>
    <source>
        <strain evidence="4">RSA 2281</strain>
    </source>
</reference>
<evidence type="ECO:0000313" key="5">
    <source>
        <dbReference type="Proteomes" id="UP001209540"/>
    </source>
</evidence>
<dbReference type="EMBL" id="JAIXMP010000001">
    <property type="protein sequence ID" value="KAI9278893.1"/>
    <property type="molecule type" value="Genomic_DNA"/>
</dbReference>
<protein>
    <recommendedName>
        <fullName evidence="3">GRAM domain-containing protein</fullName>
    </recommendedName>
</protein>
<dbReference type="InterPro" id="IPR011993">
    <property type="entry name" value="PH-like_dom_sf"/>
</dbReference>
<name>A0AAD5PLC5_9FUNG</name>
<dbReference type="CDD" id="cd13220">
    <property type="entry name" value="PH-GRAM_GRAMDC"/>
    <property type="match status" value="1"/>
</dbReference>
<dbReference type="PANTHER" id="PTHR23319">
    <property type="entry name" value="GRAM DOMAIN CONTAINING 1B, ISOFORM E"/>
    <property type="match status" value="1"/>
</dbReference>
<dbReference type="GO" id="GO:0005789">
    <property type="term" value="C:endoplasmic reticulum membrane"/>
    <property type="evidence" value="ECO:0007669"/>
    <property type="project" value="TreeGrafter"/>
</dbReference>
<feature type="transmembrane region" description="Helical" evidence="2">
    <location>
        <begin position="213"/>
        <end position="236"/>
    </location>
</feature>
<reference evidence="4" key="1">
    <citation type="journal article" date="2022" name="IScience">
        <title>Evolution of zygomycete secretomes and the origins of terrestrial fungal ecologies.</title>
        <authorList>
            <person name="Chang Y."/>
            <person name="Wang Y."/>
            <person name="Mondo S."/>
            <person name="Ahrendt S."/>
            <person name="Andreopoulos W."/>
            <person name="Barry K."/>
            <person name="Beard J."/>
            <person name="Benny G.L."/>
            <person name="Blankenship S."/>
            <person name="Bonito G."/>
            <person name="Cuomo C."/>
            <person name="Desiro A."/>
            <person name="Gervers K.A."/>
            <person name="Hundley H."/>
            <person name="Kuo A."/>
            <person name="LaButti K."/>
            <person name="Lang B.F."/>
            <person name="Lipzen A."/>
            <person name="O'Donnell K."/>
            <person name="Pangilinan J."/>
            <person name="Reynolds N."/>
            <person name="Sandor L."/>
            <person name="Smith M.E."/>
            <person name="Tsang A."/>
            <person name="Grigoriev I.V."/>
            <person name="Stajich J.E."/>
            <person name="Spatafora J.W."/>
        </authorList>
    </citation>
    <scope>NUCLEOTIDE SEQUENCE</scope>
    <source>
        <strain evidence="4">RSA 2281</strain>
    </source>
</reference>
<dbReference type="InterPro" id="IPR004182">
    <property type="entry name" value="GRAM"/>
</dbReference>
<evidence type="ECO:0000256" key="1">
    <source>
        <dbReference type="SAM" id="MobiDB-lite"/>
    </source>
</evidence>
<keyword evidence="2" id="KW-0472">Membrane</keyword>
<evidence type="ECO:0000259" key="3">
    <source>
        <dbReference type="SMART" id="SM00568"/>
    </source>
</evidence>
<dbReference type="Pfam" id="PF02893">
    <property type="entry name" value="GRAM"/>
    <property type="match status" value="1"/>
</dbReference>
<keyword evidence="2" id="KW-1133">Transmembrane helix</keyword>
<accession>A0AAD5PLC5</accession>
<dbReference type="SMART" id="SM00568">
    <property type="entry name" value="GRAM"/>
    <property type="match status" value="1"/>
</dbReference>
<evidence type="ECO:0000313" key="4">
    <source>
        <dbReference type="EMBL" id="KAI9278893.1"/>
    </source>
</evidence>
<proteinExistence type="predicted"/>
<organism evidence="4 5">
    <name type="scientific">Phascolomyces articulosus</name>
    <dbReference type="NCBI Taxonomy" id="60185"/>
    <lineage>
        <taxon>Eukaryota</taxon>
        <taxon>Fungi</taxon>
        <taxon>Fungi incertae sedis</taxon>
        <taxon>Mucoromycota</taxon>
        <taxon>Mucoromycotina</taxon>
        <taxon>Mucoromycetes</taxon>
        <taxon>Mucorales</taxon>
        <taxon>Lichtheimiaceae</taxon>
        <taxon>Phascolomyces</taxon>
    </lineage>
</organism>
<keyword evidence="5" id="KW-1185">Reference proteome</keyword>
<dbReference type="InterPro" id="IPR051482">
    <property type="entry name" value="Cholesterol_transport"/>
</dbReference>
<dbReference type="AlphaFoldDB" id="A0AAD5PLC5"/>
<keyword evidence="2" id="KW-0812">Transmembrane</keyword>
<gene>
    <name evidence="4" type="ORF">BDA99DRAFT_531623</name>
</gene>
<dbReference type="Gene3D" id="2.30.29.30">
    <property type="entry name" value="Pleckstrin-homology domain (PH domain)/Phosphotyrosine-binding domain (PTB)"/>
    <property type="match status" value="1"/>
</dbReference>
<dbReference type="GO" id="GO:0140268">
    <property type="term" value="C:endoplasmic reticulum-plasma membrane contact site"/>
    <property type="evidence" value="ECO:0007669"/>
    <property type="project" value="TreeGrafter"/>
</dbReference>
<feature type="region of interest" description="Disordered" evidence="1">
    <location>
        <begin position="160"/>
        <end position="192"/>
    </location>
</feature>
<dbReference type="GO" id="GO:0120015">
    <property type="term" value="F:sterol transfer activity"/>
    <property type="evidence" value="ECO:0007669"/>
    <property type="project" value="TreeGrafter"/>
</dbReference>
<feature type="compositionally biased region" description="Acidic residues" evidence="1">
    <location>
        <begin position="176"/>
        <end position="185"/>
    </location>
</feature>
<evidence type="ECO:0000256" key="2">
    <source>
        <dbReference type="SAM" id="Phobius"/>
    </source>
</evidence>
<dbReference type="GO" id="GO:0032366">
    <property type="term" value="P:intracellular sterol transport"/>
    <property type="evidence" value="ECO:0007669"/>
    <property type="project" value="TreeGrafter"/>
</dbReference>
<dbReference type="PANTHER" id="PTHR23319:SF4">
    <property type="entry name" value="GRAM DOMAIN CONTAINING 1B, ISOFORM E"/>
    <property type="match status" value="1"/>
</dbReference>
<sequence length="246" mass="29500">MMLNKKKSLQQQDQEQHARSFHSIFQTIPEKEKLLEIYRCAFQKDILIQGHLYVFEHHICFKANFFGWTTKIEFSISNIISIEKRKTIKLFPNAIEIREKSNEKSHVFTSFMSRDSAYQLIMDLWLQYHHNYIEDRREQRRLRRQQKQFNDSLIDDSHISTTSTTKSDNSSKDNDNDYYDDDSFDDNNKNEQPYLLSRYDDARSIERNQKNDYSGWILLTLTIVLLVSDISIAYRITHISHQLMQL</sequence>
<feature type="domain" description="GRAM" evidence="3">
    <location>
        <begin position="19"/>
        <end position="86"/>
    </location>
</feature>